<evidence type="ECO:0000313" key="4">
    <source>
        <dbReference type="Proteomes" id="UP000183180"/>
    </source>
</evidence>
<dbReference type="InterPro" id="IPR029069">
    <property type="entry name" value="HotDog_dom_sf"/>
</dbReference>
<feature type="region of interest" description="Disordered" evidence="1">
    <location>
        <begin position="1"/>
        <end position="20"/>
    </location>
</feature>
<dbReference type="PANTHER" id="PTHR47260:SF1">
    <property type="entry name" value="UPF0644 PROTEIN PB2B4.06"/>
    <property type="match status" value="1"/>
</dbReference>
<accession>A0A1H2K2E3</accession>
<gene>
    <name evidence="3" type="ORF">SAMN04488548_1342765</name>
</gene>
<evidence type="ECO:0000256" key="1">
    <source>
        <dbReference type="SAM" id="MobiDB-lite"/>
    </source>
</evidence>
<dbReference type="STRING" id="158898.SAMN04488548_1342765"/>
<organism evidence="3 4">
    <name type="scientific">Gordonia westfalica</name>
    <dbReference type="NCBI Taxonomy" id="158898"/>
    <lineage>
        <taxon>Bacteria</taxon>
        <taxon>Bacillati</taxon>
        <taxon>Actinomycetota</taxon>
        <taxon>Actinomycetes</taxon>
        <taxon>Mycobacteriales</taxon>
        <taxon>Gordoniaceae</taxon>
        <taxon>Gordonia</taxon>
    </lineage>
</organism>
<dbReference type="CDD" id="cd03443">
    <property type="entry name" value="PaaI_thioesterase"/>
    <property type="match status" value="1"/>
</dbReference>
<name>A0A1H2K2E3_9ACTN</name>
<dbReference type="SUPFAM" id="SSF54637">
    <property type="entry name" value="Thioesterase/thiol ester dehydrase-isomerase"/>
    <property type="match status" value="1"/>
</dbReference>
<dbReference type="InterPro" id="IPR006683">
    <property type="entry name" value="Thioestr_dom"/>
</dbReference>
<reference evidence="3 4" key="1">
    <citation type="submission" date="2016-10" db="EMBL/GenBank/DDBJ databases">
        <authorList>
            <person name="de Groot N.N."/>
        </authorList>
    </citation>
    <scope>NUCLEOTIDE SEQUENCE [LARGE SCALE GENOMIC DNA]</scope>
    <source>
        <strain evidence="3 4">DSM 44215</strain>
    </source>
</reference>
<evidence type="ECO:0000259" key="2">
    <source>
        <dbReference type="Pfam" id="PF03061"/>
    </source>
</evidence>
<feature type="domain" description="Thioesterase" evidence="2">
    <location>
        <begin position="67"/>
        <end position="138"/>
    </location>
</feature>
<sequence length="177" mass="19295">MVPDELDVLERHPKTSKPGELMRPHNMTCFGCGAESPHGLHLEMYAGEGFTVEAKMPVEQWMEGGPGVIHGGILSSAFDDVMGMTPRLLGPAGVTVHLQVDFMKPIPVGKTLHLRAEILGKQRRKIYTEGVAHLGDPERPVARANGVFVTVDVREHFAEHVENSAKAAEYLGGKPQL</sequence>
<dbReference type="PANTHER" id="PTHR47260">
    <property type="entry name" value="UPF0644 PROTEIN PB2B4.06"/>
    <property type="match status" value="1"/>
</dbReference>
<dbReference type="InterPro" id="IPR052061">
    <property type="entry name" value="PTE-AB_protein"/>
</dbReference>
<dbReference type="EMBL" id="FNLM01000034">
    <property type="protein sequence ID" value="SDU62722.1"/>
    <property type="molecule type" value="Genomic_DNA"/>
</dbReference>
<dbReference type="Pfam" id="PF03061">
    <property type="entry name" value="4HBT"/>
    <property type="match status" value="1"/>
</dbReference>
<protein>
    <submittedName>
        <fullName evidence="3">Acyl-coenzyme A thioesterase PaaI, contains HGG motif</fullName>
    </submittedName>
</protein>
<dbReference type="Gene3D" id="3.10.129.10">
    <property type="entry name" value="Hotdog Thioesterase"/>
    <property type="match status" value="1"/>
</dbReference>
<dbReference type="Proteomes" id="UP000183180">
    <property type="component" value="Unassembled WGS sequence"/>
</dbReference>
<dbReference type="AlphaFoldDB" id="A0A1H2K2E3"/>
<evidence type="ECO:0000313" key="3">
    <source>
        <dbReference type="EMBL" id="SDU62722.1"/>
    </source>
</evidence>
<proteinExistence type="predicted"/>